<dbReference type="Pfam" id="PF04187">
    <property type="entry name" value="Cofac_haem_bdg"/>
    <property type="match status" value="1"/>
</dbReference>
<dbReference type="RefSeq" id="WP_070391434.1">
    <property type="nucleotide sequence ID" value="NZ_CP017599.1"/>
</dbReference>
<dbReference type="Gene3D" id="3.40.50.11550">
    <property type="match status" value="1"/>
</dbReference>
<dbReference type="SUPFAM" id="SSF159501">
    <property type="entry name" value="EreA/ChaN-like"/>
    <property type="match status" value="1"/>
</dbReference>
<name>A0A1D8TMY3_9CYAN</name>
<evidence type="ECO:0000313" key="3">
    <source>
        <dbReference type="EMBL" id="AOW98932.1"/>
    </source>
</evidence>
<accession>A0A1D8TMY3</accession>
<evidence type="ECO:0000313" key="4">
    <source>
        <dbReference type="Proteomes" id="UP000177870"/>
    </source>
</evidence>
<sequence>MGTITKVVVYSLGIFFFCTTPVFAQHTQHNSSTATSQQQQIETVNLLSLPEVLPEWKKARVIYLGETHSSQKDHEAQLAIIEALTRENSKIAIAMEMFQRPAQDILDQYLAGKITEAELVKQSEYEQRWGFPWEYYAPLVRFAKTNQLPVLALNTPTEVTRKVARKGLESLTSAEQEHIPPLSEIRTDNADYRNLIQGFYQQHHHAGHSNSLNFDNFFAAQVLWDETMAEKIALFAQANPDYQVVVIAGQGHIIYDYGIPSRVARRFNHQLEQISVLLGAQPEKLAGENAIADYLWEHPF</sequence>
<evidence type="ECO:0000256" key="1">
    <source>
        <dbReference type="SAM" id="SignalP"/>
    </source>
</evidence>
<dbReference type="InterPro" id="IPR016773">
    <property type="entry name" value="Fe3_uptake_reg_CjrA_prd"/>
</dbReference>
<dbReference type="STRING" id="1458985.BJP34_05225"/>
<dbReference type="PIRSF" id="PIRSF020419">
    <property type="entry name" value="Fe_uptake_reg_CjrA_prd"/>
    <property type="match status" value="1"/>
</dbReference>
<dbReference type="AlphaFoldDB" id="A0A1D8TMY3"/>
<dbReference type="EMBL" id="CP017599">
    <property type="protein sequence ID" value="AOW98932.1"/>
    <property type="molecule type" value="Genomic_DNA"/>
</dbReference>
<evidence type="ECO:0000259" key="2">
    <source>
        <dbReference type="Pfam" id="PF04187"/>
    </source>
</evidence>
<dbReference type="CDD" id="cd14727">
    <property type="entry name" value="ChanN-like"/>
    <property type="match status" value="1"/>
</dbReference>
<proteinExistence type="predicted"/>
<organism evidence="3 4">
    <name type="scientific">Moorena producens PAL-8-15-08-1</name>
    <dbReference type="NCBI Taxonomy" id="1458985"/>
    <lineage>
        <taxon>Bacteria</taxon>
        <taxon>Bacillati</taxon>
        <taxon>Cyanobacteriota</taxon>
        <taxon>Cyanophyceae</taxon>
        <taxon>Coleofasciculales</taxon>
        <taxon>Coleofasciculaceae</taxon>
        <taxon>Moorena</taxon>
    </lineage>
</organism>
<keyword evidence="1" id="KW-0732">Signal</keyword>
<dbReference type="KEGG" id="mpro:BJP34_05225"/>
<gene>
    <name evidence="3" type="ORF">BJP34_05225</name>
</gene>
<reference evidence="4" key="1">
    <citation type="submission" date="2016-10" db="EMBL/GenBank/DDBJ databases">
        <title>Comparative genomics uncovers the prolific and rare metabolic potential of the cyanobacterial genus Moorea.</title>
        <authorList>
            <person name="Leao T."/>
            <person name="Castelao G."/>
            <person name="Korobeynikov A."/>
            <person name="Monroe E.A."/>
            <person name="Podell S."/>
            <person name="Glukhov E."/>
            <person name="Allen E."/>
            <person name="Gerwick W.H."/>
            <person name="Gerwick L."/>
        </authorList>
    </citation>
    <scope>NUCLEOTIDE SEQUENCE [LARGE SCALE GENOMIC DNA]</scope>
    <source>
        <strain evidence="4">PAL-8-15-08-1</strain>
    </source>
</reference>
<dbReference type="Proteomes" id="UP000177870">
    <property type="component" value="Chromosome"/>
</dbReference>
<protein>
    <recommendedName>
        <fullName evidence="2">Haem-binding uptake Tiki superfamily ChaN domain-containing protein</fullName>
    </recommendedName>
</protein>
<feature type="chain" id="PRO_5009438769" description="Haem-binding uptake Tiki superfamily ChaN domain-containing protein" evidence="1">
    <location>
        <begin position="25"/>
        <end position="300"/>
    </location>
</feature>
<dbReference type="OrthoDB" id="9795827at2"/>
<dbReference type="InterPro" id="IPR007314">
    <property type="entry name" value="Cofac_haem-bd_dom"/>
</dbReference>
<feature type="domain" description="Haem-binding uptake Tiki superfamily ChaN" evidence="2">
    <location>
        <begin position="53"/>
        <end position="263"/>
    </location>
</feature>
<feature type="signal peptide" evidence="1">
    <location>
        <begin position="1"/>
        <end position="24"/>
    </location>
</feature>